<evidence type="ECO:0000256" key="2">
    <source>
        <dbReference type="ARBA" id="ARBA00022857"/>
    </source>
</evidence>
<dbReference type="Gene3D" id="3.40.50.720">
    <property type="entry name" value="NAD(P)-binding Rossmann-like Domain"/>
    <property type="match status" value="2"/>
</dbReference>
<dbReference type="AlphaFoldDB" id="A0A917VRA2"/>
<dbReference type="PANTHER" id="PTHR10996:SF178">
    <property type="entry name" value="2-HYDROXYACID DEHYDROGENASE YGL185C-RELATED"/>
    <property type="match status" value="1"/>
</dbReference>
<dbReference type="InterPro" id="IPR036291">
    <property type="entry name" value="NAD(P)-bd_dom_sf"/>
</dbReference>
<evidence type="ECO:0000256" key="5">
    <source>
        <dbReference type="RuleBase" id="RU003719"/>
    </source>
</evidence>
<organism evidence="9 10">
    <name type="scientific">Nocardia jinanensis</name>
    <dbReference type="NCBI Taxonomy" id="382504"/>
    <lineage>
        <taxon>Bacteria</taxon>
        <taxon>Bacillati</taxon>
        <taxon>Actinomycetota</taxon>
        <taxon>Actinomycetes</taxon>
        <taxon>Mycobacteriales</taxon>
        <taxon>Nocardiaceae</taxon>
        <taxon>Nocardia</taxon>
    </lineage>
</organism>
<keyword evidence="3 5" id="KW-0560">Oxidoreductase</keyword>
<dbReference type="CDD" id="cd12156">
    <property type="entry name" value="HPPR"/>
    <property type="match status" value="1"/>
</dbReference>
<dbReference type="FunFam" id="3.40.50.720:FF:000213">
    <property type="entry name" value="Putative 2-hydroxyacid dehydrogenase"/>
    <property type="match status" value="1"/>
</dbReference>
<evidence type="ECO:0000259" key="8">
    <source>
        <dbReference type="Pfam" id="PF02826"/>
    </source>
</evidence>
<keyword evidence="4" id="KW-0520">NAD</keyword>
<dbReference type="InterPro" id="IPR006140">
    <property type="entry name" value="D-isomer_DH_NAD-bd"/>
</dbReference>
<evidence type="ECO:0000256" key="1">
    <source>
        <dbReference type="ARBA" id="ARBA00005854"/>
    </source>
</evidence>
<dbReference type="SUPFAM" id="SSF52283">
    <property type="entry name" value="Formate/glycerate dehydrogenase catalytic domain-like"/>
    <property type="match status" value="1"/>
</dbReference>
<evidence type="ECO:0000313" key="10">
    <source>
        <dbReference type="Proteomes" id="UP000638263"/>
    </source>
</evidence>
<dbReference type="InterPro" id="IPR029752">
    <property type="entry name" value="D-isomer_DH_CS1"/>
</dbReference>
<dbReference type="Proteomes" id="UP000638263">
    <property type="component" value="Unassembled WGS sequence"/>
</dbReference>
<dbReference type="GO" id="GO:0016618">
    <property type="term" value="F:hydroxypyruvate reductase [NAD(P)H] activity"/>
    <property type="evidence" value="ECO:0007669"/>
    <property type="project" value="TreeGrafter"/>
</dbReference>
<accession>A0A917VRA2</accession>
<evidence type="ECO:0000256" key="4">
    <source>
        <dbReference type="ARBA" id="ARBA00023027"/>
    </source>
</evidence>
<dbReference type="GO" id="GO:0051287">
    <property type="term" value="F:NAD binding"/>
    <property type="evidence" value="ECO:0007669"/>
    <property type="project" value="InterPro"/>
</dbReference>
<dbReference type="PROSITE" id="PS00065">
    <property type="entry name" value="D_2_HYDROXYACID_DH_1"/>
    <property type="match status" value="1"/>
</dbReference>
<feature type="domain" description="D-isomer specific 2-hydroxyacid dehydrogenase catalytic" evidence="7">
    <location>
        <begin position="61"/>
        <end position="347"/>
    </location>
</feature>
<comment type="similarity">
    <text evidence="1 5">Belongs to the D-isomer specific 2-hydroxyacid dehydrogenase family.</text>
</comment>
<evidence type="ECO:0000256" key="3">
    <source>
        <dbReference type="ARBA" id="ARBA00023002"/>
    </source>
</evidence>
<dbReference type="GO" id="GO:0005829">
    <property type="term" value="C:cytosol"/>
    <property type="evidence" value="ECO:0007669"/>
    <property type="project" value="TreeGrafter"/>
</dbReference>
<dbReference type="SUPFAM" id="SSF51735">
    <property type="entry name" value="NAD(P)-binding Rossmann-fold domains"/>
    <property type="match status" value="1"/>
</dbReference>
<dbReference type="PANTHER" id="PTHR10996">
    <property type="entry name" value="2-HYDROXYACID DEHYDROGENASE-RELATED"/>
    <property type="match status" value="1"/>
</dbReference>
<feature type="domain" description="D-isomer specific 2-hydroxyacid dehydrogenase NAD-binding" evidence="8">
    <location>
        <begin position="144"/>
        <end position="316"/>
    </location>
</feature>
<dbReference type="InterPro" id="IPR006139">
    <property type="entry name" value="D-isomer_2_OHA_DH_cat_dom"/>
</dbReference>
<feature type="region of interest" description="Disordered" evidence="6">
    <location>
        <begin position="1"/>
        <end position="33"/>
    </location>
</feature>
<dbReference type="InterPro" id="IPR050223">
    <property type="entry name" value="D-isomer_2-hydroxyacid_DH"/>
</dbReference>
<gene>
    <name evidence="9" type="ORF">GCM10011588_26690</name>
</gene>
<dbReference type="Pfam" id="PF02826">
    <property type="entry name" value="2-Hacid_dh_C"/>
    <property type="match status" value="1"/>
</dbReference>
<dbReference type="GO" id="GO:0030267">
    <property type="term" value="F:glyoxylate reductase (NADPH) activity"/>
    <property type="evidence" value="ECO:0007669"/>
    <property type="project" value="TreeGrafter"/>
</dbReference>
<evidence type="ECO:0000313" key="9">
    <source>
        <dbReference type="EMBL" id="GGL10807.1"/>
    </source>
</evidence>
<comment type="caution">
    <text evidence="9">The sequence shown here is derived from an EMBL/GenBank/DDBJ whole genome shotgun (WGS) entry which is preliminary data.</text>
</comment>
<keyword evidence="2" id="KW-0521">NADP</keyword>
<name>A0A917VRA2_9NOCA</name>
<protein>
    <submittedName>
        <fullName evidence="9">Hydroxyacid dehydrogenase</fullName>
    </submittedName>
</protein>
<keyword evidence="10" id="KW-1185">Reference proteome</keyword>
<proteinExistence type="inferred from homology"/>
<sequence>MQQPTGNDSEPDLLRHPDPSSTSEIDSGAVRSPIGPGRVLQMPGLEPDLAATLSADYAAATLDVDFASTVDSTADRLADTAEVVVTSGRIGFDMRLLEAFPRVGAIISYGAGYDTIDAVDAAARGVVVSNTPDVGECVADAAVGLAIDAMRGLSAADRSIRRGEWTTAIPIRVGRRLSGCRVGIVGLGRIGHAVARRLTAFGCEISYHNRRQLADSPFRYHSSVQSLASSVDLLILTATGGTADGPLVGPEELAALGPRGFLVNVGRGSLVDENSLVKSLHSGSIGGAALDVFATEPDVPAGLLNADNVVLAPHLGSTTEETLTAMSRSVLGNLESFLSGRGLISPVPESLRTREVDRTGTINRGGPSTDPIPDDTRWPRP</sequence>
<evidence type="ECO:0000259" key="7">
    <source>
        <dbReference type="Pfam" id="PF00389"/>
    </source>
</evidence>
<dbReference type="EMBL" id="BMMH01000004">
    <property type="protein sequence ID" value="GGL10807.1"/>
    <property type="molecule type" value="Genomic_DNA"/>
</dbReference>
<reference evidence="9" key="2">
    <citation type="submission" date="2020-09" db="EMBL/GenBank/DDBJ databases">
        <authorList>
            <person name="Sun Q."/>
            <person name="Zhou Y."/>
        </authorList>
    </citation>
    <scope>NUCLEOTIDE SEQUENCE</scope>
    <source>
        <strain evidence="9">CGMCC 4.3508</strain>
    </source>
</reference>
<dbReference type="Pfam" id="PF00389">
    <property type="entry name" value="2-Hacid_dh"/>
    <property type="match status" value="1"/>
</dbReference>
<reference evidence="9" key="1">
    <citation type="journal article" date="2014" name="Int. J. Syst. Evol. Microbiol.">
        <title>Complete genome sequence of Corynebacterium casei LMG S-19264T (=DSM 44701T), isolated from a smear-ripened cheese.</title>
        <authorList>
            <consortium name="US DOE Joint Genome Institute (JGI-PGF)"/>
            <person name="Walter F."/>
            <person name="Albersmeier A."/>
            <person name="Kalinowski J."/>
            <person name="Ruckert C."/>
        </authorList>
    </citation>
    <scope>NUCLEOTIDE SEQUENCE</scope>
    <source>
        <strain evidence="9">CGMCC 4.3508</strain>
    </source>
</reference>
<feature type="region of interest" description="Disordered" evidence="6">
    <location>
        <begin position="356"/>
        <end position="381"/>
    </location>
</feature>
<evidence type="ECO:0000256" key="6">
    <source>
        <dbReference type="SAM" id="MobiDB-lite"/>
    </source>
</evidence>